<evidence type="ECO:0000259" key="1">
    <source>
        <dbReference type="Pfam" id="PF02518"/>
    </source>
</evidence>
<sequence>MLDHISWQIRVEQYEKAIHSLMSLSKFFRISLRMEEEMVTLEKELDHAKIYVDLQMIRYRDEISVEIVNDLDEQLMKTVIIPKFTLQPLIENAITHGLRDSGRKGFIRIHLMKSGDIGIIEIYDNGIGIAQENLKILRQALEKGTPVSKEIGGYGIVNVSQRIHYCYGDSYQVAIASKEGAYTSVKVIFPIK</sequence>
<gene>
    <name evidence="3" type="ORF">CLOBOL_03610</name>
</gene>
<feature type="domain" description="Signal transduction histidine kinase internal region" evidence="2">
    <location>
        <begin position="2"/>
        <end position="62"/>
    </location>
</feature>
<dbReference type="AlphaFoldDB" id="A8RTB1"/>
<comment type="caution">
    <text evidence="3">The sequence shown here is derived from an EMBL/GenBank/DDBJ whole genome shotgun (WGS) entry which is preliminary data.</text>
</comment>
<evidence type="ECO:0000313" key="3">
    <source>
        <dbReference type="EMBL" id="EDP16173.1"/>
    </source>
</evidence>
<accession>A8RTB1</accession>
<dbReference type="Pfam" id="PF06580">
    <property type="entry name" value="His_kinase"/>
    <property type="match status" value="1"/>
</dbReference>
<dbReference type="Pfam" id="PF02518">
    <property type="entry name" value="HATPase_c"/>
    <property type="match status" value="1"/>
</dbReference>
<protein>
    <submittedName>
        <fullName evidence="3">Uncharacterized protein</fullName>
    </submittedName>
</protein>
<dbReference type="Gene3D" id="3.30.565.10">
    <property type="entry name" value="Histidine kinase-like ATPase, C-terminal domain"/>
    <property type="match status" value="1"/>
</dbReference>
<reference evidence="3 4" key="1">
    <citation type="submission" date="2007-08" db="EMBL/GenBank/DDBJ databases">
        <authorList>
            <person name="Fulton L."/>
            <person name="Clifton S."/>
            <person name="Fulton B."/>
            <person name="Xu J."/>
            <person name="Minx P."/>
            <person name="Pepin K.H."/>
            <person name="Johnson M."/>
            <person name="Thiruvilangam P."/>
            <person name="Bhonagiri V."/>
            <person name="Nash W.E."/>
            <person name="Mardis E.R."/>
            <person name="Wilson R.K."/>
        </authorList>
    </citation>
    <scope>NUCLEOTIDE SEQUENCE [LARGE SCALE GENOMIC DNA]</scope>
    <source>
        <strain evidence="4">ATCC BAA-613 / DSM 15670 / CCUG 46953 / JCM 12243 / WAL 16351</strain>
    </source>
</reference>
<evidence type="ECO:0000313" key="4">
    <source>
        <dbReference type="Proteomes" id="UP000005396"/>
    </source>
</evidence>
<dbReference type="GO" id="GO:0000155">
    <property type="term" value="F:phosphorelay sensor kinase activity"/>
    <property type="evidence" value="ECO:0007669"/>
    <property type="project" value="InterPro"/>
</dbReference>
<dbReference type="GO" id="GO:0016020">
    <property type="term" value="C:membrane"/>
    <property type="evidence" value="ECO:0007669"/>
    <property type="project" value="InterPro"/>
</dbReference>
<dbReference type="Proteomes" id="UP000005396">
    <property type="component" value="Unassembled WGS sequence"/>
</dbReference>
<dbReference type="SUPFAM" id="SSF55874">
    <property type="entry name" value="ATPase domain of HSP90 chaperone/DNA topoisomerase II/histidine kinase"/>
    <property type="match status" value="1"/>
</dbReference>
<reference evidence="3 4" key="2">
    <citation type="submission" date="2007-09" db="EMBL/GenBank/DDBJ databases">
        <title>Draft genome sequence of Clostridium bolteae (ATCC BAA-613).</title>
        <authorList>
            <person name="Sudarsanam P."/>
            <person name="Ley R."/>
            <person name="Guruge J."/>
            <person name="Turnbaugh P.J."/>
            <person name="Mahowald M."/>
            <person name="Liep D."/>
            <person name="Gordon J."/>
        </authorList>
    </citation>
    <scope>NUCLEOTIDE SEQUENCE [LARGE SCALE GENOMIC DNA]</scope>
    <source>
        <strain evidence="4">ATCC BAA-613 / DSM 15670 / CCUG 46953 / JCM 12243 / WAL 16351</strain>
    </source>
</reference>
<dbReference type="InterPro" id="IPR010559">
    <property type="entry name" value="Sig_transdc_His_kin_internal"/>
</dbReference>
<name>A8RTB1_ENTBW</name>
<dbReference type="InterPro" id="IPR036890">
    <property type="entry name" value="HATPase_C_sf"/>
</dbReference>
<dbReference type="PaxDb" id="411902-CLOBOL_03610"/>
<proteinExistence type="predicted"/>
<dbReference type="EMBL" id="ABCC02000032">
    <property type="protein sequence ID" value="EDP16173.1"/>
    <property type="molecule type" value="Genomic_DNA"/>
</dbReference>
<organism evidence="3 4">
    <name type="scientific">Enterocloster bolteae (strain ATCC BAA-613 / DSM 15670 / CCUG 46953 / JCM 12243 / WAL 16351)</name>
    <name type="common">Clostridium bolteae</name>
    <dbReference type="NCBI Taxonomy" id="411902"/>
    <lineage>
        <taxon>Bacteria</taxon>
        <taxon>Bacillati</taxon>
        <taxon>Bacillota</taxon>
        <taxon>Clostridia</taxon>
        <taxon>Lachnospirales</taxon>
        <taxon>Lachnospiraceae</taxon>
        <taxon>Enterocloster</taxon>
    </lineage>
</organism>
<dbReference type="PANTHER" id="PTHR34220:SF7">
    <property type="entry name" value="SENSOR HISTIDINE KINASE YPDA"/>
    <property type="match status" value="1"/>
</dbReference>
<dbReference type="PANTHER" id="PTHR34220">
    <property type="entry name" value="SENSOR HISTIDINE KINASE YPDA"/>
    <property type="match status" value="1"/>
</dbReference>
<dbReference type="InterPro" id="IPR050640">
    <property type="entry name" value="Bact_2-comp_sensor_kinase"/>
</dbReference>
<dbReference type="InterPro" id="IPR003594">
    <property type="entry name" value="HATPase_dom"/>
</dbReference>
<dbReference type="eggNOG" id="COG2972">
    <property type="taxonomic scope" value="Bacteria"/>
</dbReference>
<feature type="domain" description="Histidine kinase/HSP90-like ATPase" evidence="1">
    <location>
        <begin position="86"/>
        <end position="191"/>
    </location>
</feature>
<dbReference type="HOGENOM" id="CLU_020473_2_3_9"/>
<evidence type="ECO:0000259" key="2">
    <source>
        <dbReference type="Pfam" id="PF06580"/>
    </source>
</evidence>